<dbReference type="PRINTS" id="PR00313">
    <property type="entry name" value="CABNDNGRPT"/>
</dbReference>
<dbReference type="InterPro" id="IPR011049">
    <property type="entry name" value="Serralysin-like_metalloprot_C"/>
</dbReference>
<dbReference type="Pfam" id="PF00353">
    <property type="entry name" value="HemolysinCabind"/>
    <property type="match status" value="1"/>
</dbReference>
<dbReference type="Gene3D" id="2.150.10.10">
    <property type="entry name" value="Serralysin-like metalloprotease, C-terminal"/>
    <property type="match status" value="1"/>
</dbReference>
<accession>A0ABW3WYS8</accession>
<evidence type="ECO:0000313" key="2">
    <source>
        <dbReference type="Proteomes" id="UP001597176"/>
    </source>
</evidence>
<evidence type="ECO:0000313" key="1">
    <source>
        <dbReference type="EMBL" id="MFD1302085.1"/>
    </source>
</evidence>
<sequence>VNGTSDIVHEAAGAGTDKIYASSDFTLGAGESIENLVAKIGNLSLTGNELANTLFGSSGSDRLNGGLGNDTLKGGAGNDTFVFTSGFGSDRIVGFDADPAGGQDIIELSGLGITGANFASEVSITQAGANTTVMIGADTILLLGVNATTVTQTDFHLL</sequence>
<keyword evidence="2" id="KW-1185">Reference proteome</keyword>
<dbReference type="SUPFAM" id="SSF51120">
    <property type="entry name" value="beta-Roll"/>
    <property type="match status" value="1"/>
</dbReference>
<dbReference type="EMBL" id="JBHTND010000012">
    <property type="protein sequence ID" value="MFD1302085.1"/>
    <property type="molecule type" value="Genomic_DNA"/>
</dbReference>
<reference evidence="2" key="1">
    <citation type="journal article" date="2019" name="Int. J. Syst. Evol. Microbiol.">
        <title>The Global Catalogue of Microorganisms (GCM) 10K type strain sequencing project: providing services to taxonomists for standard genome sequencing and annotation.</title>
        <authorList>
            <consortium name="The Broad Institute Genomics Platform"/>
            <consortium name="The Broad Institute Genome Sequencing Center for Infectious Disease"/>
            <person name="Wu L."/>
            <person name="Ma J."/>
        </authorList>
    </citation>
    <scope>NUCLEOTIDE SEQUENCE [LARGE SCALE GENOMIC DNA]</scope>
    <source>
        <strain evidence="2">CCUG 56108</strain>
    </source>
</reference>
<comment type="caution">
    <text evidence="1">The sequence shown here is derived from an EMBL/GenBank/DDBJ whole genome shotgun (WGS) entry which is preliminary data.</text>
</comment>
<dbReference type="RefSeq" id="WP_379040170.1">
    <property type="nucleotide sequence ID" value="NZ_JBHTND010000012.1"/>
</dbReference>
<gene>
    <name evidence="1" type="ORF">ACFQ4G_10865</name>
</gene>
<feature type="non-terminal residue" evidence="1">
    <location>
        <position position="1"/>
    </location>
</feature>
<name>A0ABW3WYS8_9HYPH</name>
<dbReference type="InterPro" id="IPR001343">
    <property type="entry name" value="Hemolysn_Ca-bd"/>
</dbReference>
<dbReference type="PROSITE" id="PS00330">
    <property type="entry name" value="HEMOLYSIN_CALCIUM"/>
    <property type="match status" value="1"/>
</dbReference>
<proteinExistence type="predicted"/>
<dbReference type="Proteomes" id="UP001597176">
    <property type="component" value="Unassembled WGS sequence"/>
</dbReference>
<protein>
    <submittedName>
        <fullName evidence="1">Calcium-binding protein</fullName>
    </submittedName>
</protein>
<dbReference type="InterPro" id="IPR018511">
    <property type="entry name" value="Hemolysin-typ_Ca-bd_CS"/>
</dbReference>
<organism evidence="1 2">
    <name type="scientific">Methylobacterium marchantiae</name>
    <dbReference type="NCBI Taxonomy" id="600331"/>
    <lineage>
        <taxon>Bacteria</taxon>
        <taxon>Pseudomonadati</taxon>
        <taxon>Pseudomonadota</taxon>
        <taxon>Alphaproteobacteria</taxon>
        <taxon>Hyphomicrobiales</taxon>
        <taxon>Methylobacteriaceae</taxon>
        <taxon>Methylobacterium</taxon>
    </lineage>
</organism>